<dbReference type="Proteomes" id="UP000006038">
    <property type="component" value="Chromosome 3"/>
</dbReference>
<comment type="similarity">
    <text evidence="1">Belongs to the cytochrome P450 family.</text>
</comment>
<dbReference type="Gramene" id="OB03G35480.1">
    <property type="protein sequence ID" value="OB03G35480.1"/>
    <property type="gene ID" value="OB03G35480"/>
</dbReference>
<reference evidence="7" key="2">
    <citation type="submission" date="2013-04" db="UniProtKB">
        <authorList>
            <consortium name="EnsemblPlants"/>
        </authorList>
    </citation>
    <scope>IDENTIFICATION</scope>
</reference>
<protein>
    <recommendedName>
        <fullName evidence="9">Cytochrome P450</fullName>
    </recommendedName>
</protein>
<dbReference type="AlphaFoldDB" id="J3LR72"/>
<organism evidence="7">
    <name type="scientific">Oryza brachyantha</name>
    <name type="common">malo sina</name>
    <dbReference type="NCBI Taxonomy" id="4533"/>
    <lineage>
        <taxon>Eukaryota</taxon>
        <taxon>Viridiplantae</taxon>
        <taxon>Streptophyta</taxon>
        <taxon>Embryophyta</taxon>
        <taxon>Tracheophyta</taxon>
        <taxon>Spermatophyta</taxon>
        <taxon>Magnoliopsida</taxon>
        <taxon>Liliopsida</taxon>
        <taxon>Poales</taxon>
        <taxon>Poaceae</taxon>
        <taxon>BOP clade</taxon>
        <taxon>Oryzoideae</taxon>
        <taxon>Oryzeae</taxon>
        <taxon>Oryzinae</taxon>
        <taxon>Oryza</taxon>
    </lineage>
</organism>
<evidence type="ECO:0000313" key="7">
    <source>
        <dbReference type="EnsemblPlants" id="OB03G35480.1"/>
    </source>
</evidence>
<dbReference type="GO" id="GO:0020037">
    <property type="term" value="F:heme binding"/>
    <property type="evidence" value="ECO:0007669"/>
    <property type="project" value="InterPro"/>
</dbReference>
<dbReference type="GO" id="GO:0005506">
    <property type="term" value="F:iron ion binding"/>
    <property type="evidence" value="ECO:0007669"/>
    <property type="project" value="InterPro"/>
</dbReference>
<proteinExistence type="inferred from homology"/>
<dbReference type="InterPro" id="IPR036396">
    <property type="entry name" value="Cyt_P450_sf"/>
</dbReference>
<keyword evidence="5" id="KW-0408">Iron</keyword>
<dbReference type="HOGENOM" id="CLU_1574739_0_0_1"/>
<evidence type="ECO:0000256" key="4">
    <source>
        <dbReference type="ARBA" id="ARBA00023002"/>
    </source>
</evidence>
<dbReference type="GO" id="GO:0016705">
    <property type="term" value="F:oxidoreductase activity, acting on paired donors, with incorporation or reduction of molecular oxygen"/>
    <property type="evidence" value="ECO:0007669"/>
    <property type="project" value="InterPro"/>
</dbReference>
<keyword evidence="8" id="KW-1185">Reference proteome</keyword>
<evidence type="ECO:0000256" key="2">
    <source>
        <dbReference type="ARBA" id="ARBA00022617"/>
    </source>
</evidence>
<dbReference type="PANTHER" id="PTHR47944:SF4">
    <property type="entry name" value="OS09G0441700 PROTEIN"/>
    <property type="match status" value="1"/>
</dbReference>
<dbReference type="SUPFAM" id="SSF48264">
    <property type="entry name" value="Cytochrome P450"/>
    <property type="match status" value="2"/>
</dbReference>
<keyword evidence="4" id="KW-0560">Oxidoreductase</keyword>
<keyword evidence="2" id="KW-0349">Heme</keyword>
<evidence type="ECO:0000256" key="1">
    <source>
        <dbReference type="ARBA" id="ARBA00010617"/>
    </source>
</evidence>
<feature type="region of interest" description="Disordered" evidence="6">
    <location>
        <begin position="125"/>
        <end position="170"/>
    </location>
</feature>
<dbReference type="eggNOG" id="KOG0156">
    <property type="taxonomic scope" value="Eukaryota"/>
</dbReference>
<evidence type="ECO:0000313" key="8">
    <source>
        <dbReference type="Proteomes" id="UP000006038"/>
    </source>
</evidence>
<evidence type="ECO:0008006" key="9">
    <source>
        <dbReference type="Google" id="ProtNLM"/>
    </source>
</evidence>
<dbReference type="STRING" id="4533.J3LR72"/>
<dbReference type="EnsemblPlants" id="OB03G35480.1">
    <property type="protein sequence ID" value="OB03G35480.1"/>
    <property type="gene ID" value="OB03G35480"/>
</dbReference>
<dbReference type="GO" id="GO:0004497">
    <property type="term" value="F:monooxygenase activity"/>
    <property type="evidence" value="ECO:0007669"/>
    <property type="project" value="InterPro"/>
</dbReference>
<evidence type="ECO:0000256" key="5">
    <source>
        <dbReference type="ARBA" id="ARBA00023004"/>
    </source>
</evidence>
<feature type="compositionally biased region" description="Basic residues" evidence="6">
    <location>
        <begin position="161"/>
        <end position="170"/>
    </location>
</feature>
<name>J3LR72_ORYBR</name>
<reference evidence="7" key="1">
    <citation type="journal article" date="2013" name="Nat. Commun.">
        <title>Whole-genome sequencing of Oryza brachyantha reveals mechanisms underlying Oryza genome evolution.</title>
        <authorList>
            <person name="Chen J."/>
            <person name="Huang Q."/>
            <person name="Gao D."/>
            <person name="Wang J."/>
            <person name="Lang Y."/>
            <person name="Liu T."/>
            <person name="Li B."/>
            <person name="Bai Z."/>
            <person name="Luis Goicoechea J."/>
            <person name="Liang C."/>
            <person name="Chen C."/>
            <person name="Zhang W."/>
            <person name="Sun S."/>
            <person name="Liao Y."/>
            <person name="Zhang X."/>
            <person name="Yang L."/>
            <person name="Song C."/>
            <person name="Wang M."/>
            <person name="Shi J."/>
            <person name="Liu G."/>
            <person name="Liu J."/>
            <person name="Zhou H."/>
            <person name="Zhou W."/>
            <person name="Yu Q."/>
            <person name="An N."/>
            <person name="Chen Y."/>
            <person name="Cai Q."/>
            <person name="Wang B."/>
            <person name="Liu B."/>
            <person name="Min J."/>
            <person name="Huang Y."/>
            <person name="Wu H."/>
            <person name="Li Z."/>
            <person name="Zhang Y."/>
            <person name="Yin Y."/>
            <person name="Song W."/>
            <person name="Jiang J."/>
            <person name="Jackson S.A."/>
            <person name="Wing R.A."/>
            <person name="Wang J."/>
            <person name="Chen M."/>
        </authorList>
    </citation>
    <scope>NUCLEOTIDE SEQUENCE [LARGE SCALE GENOMIC DNA]</scope>
    <source>
        <strain evidence="7">cv. IRGC 101232</strain>
    </source>
</reference>
<keyword evidence="3" id="KW-0479">Metal-binding</keyword>
<dbReference type="PANTHER" id="PTHR47944">
    <property type="entry name" value="CYTOCHROME P450 98A9"/>
    <property type="match status" value="1"/>
</dbReference>
<evidence type="ECO:0000256" key="6">
    <source>
        <dbReference type="SAM" id="MobiDB-lite"/>
    </source>
</evidence>
<sequence length="170" mass="18348">MARKLCATELFSPRRVGSYEHIRAEEVRALVRDLFGRAGHAVAVRERLADATLRNTLRMTVGDKWSGFYGSAEGQQFRRTLDEAFEVSAVVSNVGRRMCPASNLAMKVVALGMASALQGFEWRLPHRGGGGREHGGAGRAVDAPQGVAGRRGGAQAAGASLRRRRMNVGD</sequence>
<evidence type="ECO:0000256" key="3">
    <source>
        <dbReference type="ARBA" id="ARBA00022723"/>
    </source>
</evidence>
<dbReference type="Gene3D" id="1.10.630.10">
    <property type="entry name" value="Cytochrome P450"/>
    <property type="match status" value="1"/>
</dbReference>
<accession>J3LR72</accession>